<dbReference type="InterPro" id="IPR047650">
    <property type="entry name" value="Transpos_IS110"/>
</dbReference>
<accession>A0ABU3VGV9</accession>
<dbReference type="Proteomes" id="UP001255416">
    <property type="component" value="Unassembled WGS sequence"/>
</dbReference>
<dbReference type="EMBL" id="JASMWN010000014">
    <property type="protein sequence ID" value="MDU9005419.1"/>
    <property type="molecule type" value="Genomic_DNA"/>
</dbReference>
<proteinExistence type="predicted"/>
<dbReference type="NCBIfam" id="NF033542">
    <property type="entry name" value="transpos_IS110"/>
    <property type="match status" value="1"/>
</dbReference>
<evidence type="ECO:0000259" key="2">
    <source>
        <dbReference type="Pfam" id="PF02371"/>
    </source>
</evidence>
<comment type="caution">
    <text evidence="3">The sequence shown here is derived from an EMBL/GenBank/DDBJ whole genome shotgun (WGS) entry which is preliminary data.</text>
</comment>
<keyword evidence="4" id="KW-1185">Reference proteome</keyword>
<feature type="domain" description="Transposase IS110-like N-terminal" evidence="1">
    <location>
        <begin position="7"/>
        <end position="147"/>
    </location>
</feature>
<dbReference type="PANTHER" id="PTHR33055:SF3">
    <property type="entry name" value="PUTATIVE TRANSPOSASE FOR IS117-RELATED"/>
    <property type="match status" value="1"/>
</dbReference>
<dbReference type="Pfam" id="PF01548">
    <property type="entry name" value="DEDD_Tnp_IS110"/>
    <property type="match status" value="1"/>
</dbReference>
<evidence type="ECO:0000313" key="4">
    <source>
        <dbReference type="Proteomes" id="UP001255416"/>
    </source>
</evidence>
<evidence type="ECO:0000313" key="3">
    <source>
        <dbReference type="EMBL" id="MDU9005419.1"/>
    </source>
</evidence>
<sequence length="340" mass="37616">MDNVTLIGVDLAKRVFHLHGAAADGSVMFRKKLSRTQFGQFIESLPRCIVAMEACGSAHYWGRLIAGFGHEVRLVPPVYAKQYVKRHKNDAADAEAIAEAASRPTMRFVTVKSQTQQTQAMAYRSRDMLVRQRTQLINALRGHLTEFGVVAPQGIAQIKKLAAAIDVPETELPGLARQLAHDHLDMIEDLTARIAVLDRTLQRVTAADEKTAYMRTVPGVGPITAAAIEAFAPSLESFRRGRDFAAWLGLVPKQHSTGGKERLGRVSKMGQRDIRRLLIGGAMAVIRWEIRKGDDANPWIARLLARKPRLVAAVALANKMARMIWATVTKKQDYQIPVAT</sequence>
<evidence type="ECO:0000259" key="1">
    <source>
        <dbReference type="Pfam" id="PF01548"/>
    </source>
</evidence>
<dbReference type="RefSeq" id="WP_316778750.1">
    <property type="nucleotide sequence ID" value="NZ_JASMWN010000014.1"/>
</dbReference>
<organism evidence="3 4">
    <name type="scientific">Sedimentitalea todarodis</name>
    <dbReference type="NCBI Taxonomy" id="1631240"/>
    <lineage>
        <taxon>Bacteria</taxon>
        <taxon>Pseudomonadati</taxon>
        <taxon>Pseudomonadota</taxon>
        <taxon>Alphaproteobacteria</taxon>
        <taxon>Rhodobacterales</taxon>
        <taxon>Paracoccaceae</taxon>
        <taxon>Sedimentitalea</taxon>
    </lineage>
</organism>
<protein>
    <submittedName>
        <fullName evidence="3">IS110 family transposase</fullName>
    </submittedName>
</protein>
<dbReference type="InterPro" id="IPR002525">
    <property type="entry name" value="Transp_IS110-like_N"/>
</dbReference>
<feature type="domain" description="Transposase IS116/IS110/IS902 C-terminal" evidence="2">
    <location>
        <begin position="214"/>
        <end position="289"/>
    </location>
</feature>
<reference evidence="4" key="1">
    <citation type="submission" date="2023-05" db="EMBL/GenBank/DDBJ databases">
        <title>Sedimentitalea sp. nov. JM2-8.</title>
        <authorList>
            <person name="Huang J."/>
        </authorList>
    </citation>
    <scope>NUCLEOTIDE SEQUENCE [LARGE SCALE GENOMIC DNA]</scope>
    <source>
        <strain evidence="4">KHS03</strain>
    </source>
</reference>
<dbReference type="Pfam" id="PF02371">
    <property type="entry name" value="Transposase_20"/>
    <property type="match status" value="1"/>
</dbReference>
<gene>
    <name evidence="3" type="ORF">QO231_16375</name>
</gene>
<dbReference type="PANTHER" id="PTHR33055">
    <property type="entry name" value="TRANSPOSASE FOR INSERTION SEQUENCE ELEMENT IS1111A"/>
    <property type="match status" value="1"/>
</dbReference>
<name>A0ABU3VGV9_9RHOB</name>
<dbReference type="InterPro" id="IPR003346">
    <property type="entry name" value="Transposase_20"/>
</dbReference>